<dbReference type="InterPro" id="IPR011333">
    <property type="entry name" value="SKP1/BTB/POZ_sf"/>
</dbReference>
<dbReference type="Proteomes" id="UP001600064">
    <property type="component" value="Unassembled WGS sequence"/>
</dbReference>
<dbReference type="SUPFAM" id="SSF54695">
    <property type="entry name" value="POZ domain"/>
    <property type="match status" value="1"/>
</dbReference>
<accession>A0ABR4D816</accession>
<evidence type="ECO:0000259" key="2">
    <source>
        <dbReference type="PROSITE" id="PS50097"/>
    </source>
</evidence>
<proteinExistence type="predicted"/>
<reference evidence="3 4" key="1">
    <citation type="journal article" date="2024" name="Commun. Biol.">
        <title>Comparative genomic analysis of thermophilic fungi reveals convergent evolutionary adaptations and gene losses.</title>
        <authorList>
            <person name="Steindorff A.S."/>
            <person name="Aguilar-Pontes M.V."/>
            <person name="Robinson A.J."/>
            <person name="Andreopoulos B."/>
            <person name="LaButti K."/>
            <person name="Kuo A."/>
            <person name="Mondo S."/>
            <person name="Riley R."/>
            <person name="Otillar R."/>
            <person name="Haridas S."/>
            <person name="Lipzen A."/>
            <person name="Grimwood J."/>
            <person name="Schmutz J."/>
            <person name="Clum A."/>
            <person name="Reid I.D."/>
            <person name="Moisan M.C."/>
            <person name="Butler G."/>
            <person name="Nguyen T.T.M."/>
            <person name="Dewar K."/>
            <person name="Conant G."/>
            <person name="Drula E."/>
            <person name="Henrissat B."/>
            <person name="Hansel C."/>
            <person name="Singer S."/>
            <person name="Hutchinson M.I."/>
            <person name="de Vries R.P."/>
            <person name="Natvig D.O."/>
            <person name="Powell A.J."/>
            <person name="Tsang A."/>
            <person name="Grigoriev I.V."/>
        </authorList>
    </citation>
    <scope>NUCLEOTIDE SEQUENCE [LARGE SCALE GENOMIC DNA]</scope>
    <source>
        <strain evidence="3 4">ATCC 22073</strain>
    </source>
</reference>
<evidence type="ECO:0000313" key="3">
    <source>
        <dbReference type="EMBL" id="KAL2266235.1"/>
    </source>
</evidence>
<dbReference type="RefSeq" id="XP_070864962.1">
    <property type="nucleotide sequence ID" value="XM_071012203.1"/>
</dbReference>
<feature type="domain" description="BTB" evidence="2">
    <location>
        <begin position="29"/>
        <end position="104"/>
    </location>
</feature>
<sequence>MPGKESQTSEDCSDPAPPHEDLISIDPDGDLILRVGKGSAKQQFRVCSSTLRRAAPVWKAMLFGPWRESKPAAGPWIVDLPEDDPKALRVLLDILHSNFATVPETIDKISDLKKILDLTDKYDMLSRIRPWAKSWAAILQHKPSILDPKTCEHGPLYVMGPCIAPHIERAIAAWHLGYEDVFELEAWTFVLNTKVDARTKGERGKLVNSCGGQFISAIYGIGLDDFEDHIARLRLAVIQQILDFYHDQVHRRTITSACKVSADKDEKAFCDQVILGGILRNQCLHRFGAFPKSSKKANSYSANSLLNNLFWLLLSIRPLNKDHEICLPDKDYTDFSRKVWEGERWKNVLLPHHKDLLANKRKMTGLAT</sequence>
<dbReference type="PROSITE" id="PS50097">
    <property type="entry name" value="BTB"/>
    <property type="match status" value="1"/>
</dbReference>
<organism evidence="3 4">
    <name type="scientific">Remersonia thermophila</name>
    <dbReference type="NCBI Taxonomy" id="72144"/>
    <lineage>
        <taxon>Eukaryota</taxon>
        <taxon>Fungi</taxon>
        <taxon>Dikarya</taxon>
        <taxon>Ascomycota</taxon>
        <taxon>Pezizomycotina</taxon>
        <taxon>Sordariomycetes</taxon>
        <taxon>Sordariomycetidae</taxon>
        <taxon>Sordariales</taxon>
        <taxon>Sordariales incertae sedis</taxon>
        <taxon>Remersonia</taxon>
    </lineage>
</organism>
<evidence type="ECO:0000313" key="4">
    <source>
        <dbReference type="Proteomes" id="UP001600064"/>
    </source>
</evidence>
<dbReference type="GeneID" id="98126847"/>
<keyword evidence="4" id="KW-1185">Reference proteome</keyword>
<dbReference type="Gene3D" id="3.30.710.10">
    <property type="entry name" value="Potassium Channel Kv1.1, Chain A"/>
    <property type="match status" value="1"/>
</dbReference>
<gene>
    <name evidence="3" type="ORF">VTJ83DRAFT_5587</name>
</gene>
<dbReference type="EMBL" id="JAZGUE010000005">
    <property type="protein sequence ID" value="KAL2266235.1"/>
    <property type="molecule type" value="Genomic_DNA"/>
</dbReference>
<evidence type="ECO:0000256" key="1">
    <source>
        <dbReference type="SAM" id="MobiDB-lite"/>
    </source>
</evidence>
<dbReference type="InterPro" id="IPR000210">
    <property type="entry name" value="BTB/POZ_dom"/>
</dbReference>
<feature type="compositionally biased region" description="Polar residues" evidence="1">
    <location>
        <begin position="1"/>
        <end position="10"/>
    </location>
</feature>
<feature type="region of interest" description="Disordered" evidence="1">
    <location>
        <begin position="1"/>
        <end position="23"/>
    </location>
</feature>
<name>A0ABR4D816_9PEZI</name>
<protein>
    <recommendedName>
        <fullName evidence="2">BTB domain-containing protein</fullName>
    </recommendedName>
</protein>
<comment type="caution">
    <text evidence="3">The sequence shown here is derived from an EMBL/GenBank/DDBJ whole genome shotgun (WGS) entry which is preliminary data.</text>
</comment>